<dbReference type="Proteomes" id="UP000275579">
    <property type="component" value="Chromosome"/>
</dbReference>
<dbReference type="AlphaFoldDB" id="A0A3Q9KB16"/>
<sequence length="211" mass="22503">MTQKTRSHSRAARLALLIAVPALALTTACGGAAESSDEGVASVGKAPSTEQTKDGGDASKGGAPKGKSAFYDAQMKYVQCMRKNIDKDFPDPKLSGHLDWTKIDELQQKTGNQEIAKGGRGGVCTNDMRKATSLEPPRDTQKEYESMLAHAKCMRANGVSKFTNPQLQDGNVLPGGDPNPTSPEVSQDSSTYKQARQACKDKLLDGLDGMQ</sequence>
<reference evidence="3 4" key="1">
    <citation type="submission" date="2018-04" db="EMBL/GenBank/DDBJ databases">
        <title>Complete genome sequences of Streptomyces lydicus strain WYEC and characterization of antagonistic properties of biological control agents.</title>
        <authorList>
            <person name="Mariita R.M."/>
            <person name="Sello J.K."/>
        </authorList>
    </citation>
    <scope>NUCLEOTIDE SEQUENCE [LARGE SCALE GENOMIC DNA]</scope>
    <source>
        <strain evidence="3 4">WYEC 108</strain>
    </source>
</reference>
<evidence type="ECO:0000256" key="1">
    <source>
        <dbReference type="SAM" id="MobiDB-lite"/>
    </source>
</evidence>
<dbReference type="PROSITE" id="PS51257">
    <property type="entry name" value="PROKAR_LIPOPROTEIN"/>
    <property type="match status" value="1"/>
</dbReference>
<proteinExistence type="predicted"/>
<evidence type="ECO:0000313" key="3">
    <source>
        <dbReference type="EMBL" id="AZS73186.1"/>
    </source>
</evidence>
<feature type="region of interest" description="Disordered" evidence="1">
    <location>
        <begin position="115"/>
        <end position="139"/>
    </location>
</feature>
<dbReference type="EMBL" id="CP029042">
    <property type="protein sequence ID" value="AZS73186.1"/>
    <property type="molecule type" value="Genomic_DNA"/>
</dbReference>
<feature type="signal peptide" evidence="2">
    <location>
        <begin position="1"/>
        <end position="24"/>
    </location>
</feature>
<gene>
    <name evidence="3" type="ORF">DDE74_21505</name>
</gene>
<feature type="region of interest" description="Disordered" evidence="1">
    <location>
        <begin position="34"/>
        <end position="66"/>
    </location>
</feature>
<feature type="compositionally biased region" description="Polar residues" evidence="1">
    <location>
        <begin position="182"/>
        <end position="194"/>
    </location>
</feature>
<feature type="region of interest" description="Disordered" evidence="1">
    <location>
        <begin position="159"/>
        <end position="211"/>
    </location>
</feature>
<evidence type="ECO:0000313" key="4">
    <source>
        <dbReference type="Proteomes" id="UP000275579"/>
    </source>
</evidence>
<keyword evidence="2" id="KW-0732">Signal</keyword>
<feature type="compositionally biased region" description="Polar residues" evidence="1">
    <location>
        <begin position="160"/>
        <end position="169"/>
    </location>
</feature>
<organism evidence="3 4">
    <name type="scientific">Streptomyces lydicus</name>
    <dbReference type="NCBI Taxonomy" id="47763"/>
    <lineage>
        <taxon>Bacteria</taxon>
        <taxon>Bacillati</taxon>
        <taxon>Actinomycetota</taxon>
        <taxon>Actinomycetes</taxon>
        <taxon>Kitasatosporales</taxon>
        <taxon>Streptomycetaceae</taxon>
        <taxon>Streptomyces</taxon>
    </lineage>
</organism>
<feature type="chain" id="PRO_5018567745" description="Lipoprotein" evidence="2">
    <location>
        <begin position="25"/>
        <end position="211"/>
    </location>
</feature>
<evidence type="ECO:0000256" key="2">
    <source>
        <dbReference type="SAM" id="SignalP"/>
    </source>
</evidence>
<name>A0A3Q9KB16_9ACTN</name>
<feature type="compositionally biased region" description="Basic and acidic residues" evidence="1">
    <location>
        <begin position="127"/>
        <end position="139"/>
    </location>
</feature>
<accession>A0A3Q9KB16</accession>
<dbReference type="RefSeq" id="WP_127152220.1">
    <property type="nucleotide sequence ID" value="NZ_CP029042.1"/>
</dbReference>
<protein>
    <recommendedName>
        <fullName evidence="5">Lipoprotein</fullName>
    </recommendedName>
</protein>
<evidence type="ECO:0008006" key="5">
    <source>
        <dbReference type="Google" id="ProtNLM"/>
    </source>
</evidence>